<dbReference type="Proteomes" id="UP001445335">
    <property type="component" value="Unassembled WGS sequence"/>
</dbReference>
<evidence type="ECO:0000256" key="2">
    <source>
        <dbReference type="ARBA" id="ARBA00022982"/>
    </source>
</evidence>
<keyword evidence="7" id="KW-1185">Reference proteome</keyword>
<protein>
    <recommendedName>
        <fullName evidence="5">Thioredoxin domain-containing protein</fullName>
    </recommendedName>
</protein>
<organism evidence="6 7">
    <name type="scientific">Elliptochloris bilobata</name>
    <dbReference type="NCBI Taxonomy" id="381761"/>
    <lineage>
        <taxon>Eukaryota</taxon>
        <taxon>Viridiplantae</taxon>
        <taxon>Chlorophyta</taxon>
        <taxon>core chlorophytes</taxon>
        <taxon>Trebouxiophyceae</taxon>
        <taxon>Trebouxiophyceae incertae sedis</taxon>
        <taxon>Elliptochloris clade</taxon>
        <taxon>Elliptochloris</taxon>
    </lineage>
</organism>
<dbReference type="InterPro" id="IPR013766">
    <property type="entry name" value="Thioredoxin_domain"/>
</dbReference>
<dbReference type="PANTHER" id="PTHR45663">
    <property type="entry name" value="GEO12009P1"/>
    <property type="match status" value="1"/>
</dbReference>
<dbReference type="InterPro" id="IPR036249">
    <property type="entry name" value="Thioredoxin-like_sf"/>
</dbReference>
<reference evidence="6 7" key="1">
    <citation type="journal article" date="2024" name="Nat. Commun.">
        <title>Phylogenomics reveals the evolutionary origins of lichenization in chlorophyte algae.</title>
        <authorList>
            <person name="Puginier C."/>
            <person name="Libourel C."/>
            <person name="Otte J."/>
            <person name="Skaloud P."/>
            <person name="Haon M."/>
            <person name="Grisel S."/>
            <person name="Petersen M."/>
            <person name="Berrin J.G."/>
            <person name="Delaux P.M."/>
            <person name="Dal Grande F."/>
            <person name="Keller J."/>
        </authorList>
    </citation>
    <scope>NUCLEOTIDE SEQUENCE [LARGE SCALE GENOMIC DNA]</scope>
    <source>
        <strain evidence="6 7">SAG 245.80</strain>
    </source>
</reference>
<evidence type="ECO:0000313" key="6">
    <source>
        <dbReference type="EMBL" id="KAK9839329.1"/>
    </source>
</evidence>
<comment type="caution">
    <text evidence="6">The sequence shown here is derived from an EMBL/GenBank/DDBJ whole genome shotgun (WGS) entry which is preliminary data.</text>
</comment>
<keyword evidence="1" id="KW-0813">Transport</keyword>
<keyword evidence="4" id="KW-0676">Redox-active center</keyword>
<dbReference type="PROSITE" id="PS00194">
    <property type="entry name" value="THIOREDOXIN_1"/>
    <property type="match status" value="1"/>
</dbReference>
<evidence type="ECO:0000313" key="7">
    <source>
        <dbReference type="Proteomes" id="UP001445335"/>
    </source>
</evidence>
<dbReference type="FunFam" id="3.40.30.10:FF:000001">
    <property type="entry name" value="Thioredoxin"/>
    <property type="match status" value="1"/>
</dbReference>
<dbReference type="PRINTS" id="PR00421">
    <property type="entry name" value="THIOREDOXIN"/>
</dbReference>
<accession>A0AAW1RZY0</accession>
<sequence length="182" mass="19802">MNDPSTARRLLGSLRSAGFGRRAAGATQRAQAVQTPIKDVAVLERAIARSPADAVGVGSPAARRVAERAIEAAQLASFEEMVCSSDVTLVDFHATWCGPCQLMSKILAPIADEFKGQVNVVKVDTDQYPKLASRYNVKALPTLLLFREGRAVDRVEGVMAEALLAKRVRYYAGRMDKKFGRH</sequence>
<proteinExistence type="predicted"/>
<dbReference type="SUPFAM" id="SSF52833">
    <property type="entry name" value="Thioredoxin-like"/>
    <property type="match status" value="1"/>
</dbReference>
<evidence type="ECO:0000259" key="5">
    <source>
        <dbReference type="PROSITE" id="PS51352"/>
    </source>
</evidence>
<evidence type="ECO:0000256" key="3">
    <source>
        <dbReference type="ARBA" id="ARBA00023157"/>
    </source>
</evidence>
<dbReference type="NCBIfam" id="TIGR01068">
    <property type="entry name" value="thioredoxin"/>
    <property type="match status" value="1"/>
</dbReference>
<evidence type="ECO:0000256" key="4">
    <source>
        <dbReference type="ARBA" id="ARBA00023284"/>
    </source>
</evidence>
<keyword evidence="3" id="KW-1015">Disulfide bond</keyword>
<dbReference type="GO" id="GO:0005737">
    <property type="term" value="C:cytoplasm"/>
    <property type="evidence" value="ECO:0007669"/>
    <property type="project" value="TreeGrafter"/>
</dbReference>
<dbReference type="PANTHER" id="PTHR45663:SF15">
    <property type="entry name" value="THIOREDOXIN Y1, CHLOROPLASTIC"/>
    <property type="match status" value="1"/>
</dbReference>
<gene>
    <name evidence="6" type="ORF">WJX81_008586</name>
</gene>
<feature type="domain" description="Thioredoxin" evidence="5">
    <location>
        <begin position="55"/>
        <end position="173"/>
    </location>
</feature>
<keyword evidence="2" id="KW-0249">Electron transport</keyword>
<dbReference type="AlphaFoldDB" id="A0AAW1RZY0"/>
<dbReference type="EMBL" id="JALJOU010000017">
    <property type="protein sequence ID" value="KAK9839329.1"/>
    <property type="molecule type" value="Genomic_DNA"/>
</dbReference>
<name>A0AAW1RZY0_9CHLO</name>
<dbReference type="InterPro" id="IPR017937">
    <property type="entry name" value="Thioredoxin_CS"/>
</dbReference>
<dbReference type="Pfam" id="PF00085">
    <property type="entry name" value="Thioredoxin"/>
    <property type="match status" value="1"/>
</dbReference>
<dbReference type="GO" id="GO:0015035">
    <property type="term" value="F:protein-disulfide reductase activity"/>
    <property type="evidence" value="ECO:0007669"/>
    <property type="project" value="InterPro"/>
</dbReference>
<dbReference type="PROSITE" id="PS51352">
    <property type="entry name" value="THIOREDOXIN_2"/>
    <property type="match status" value="1"/>
</dbReference>
<dbReference type="Gene3D" id="3.40.30.10">
    <property type="entry name" value="Glutaredoxin"/>
    <property type="match status" value="1"/>
</dbReference>
<evidence type="ECO:0000256" key="1">
    <source>
        <dbReference type="ARBA" id="ARBA00022448"/>
    </source>
</evidence>
<dbReference type="CDD" id="cd02947">
    <property type="entry name" value="TRX_family"/>
    <property type="match status" value="1"/>
</dbReference>
<dbReference type="InterPro" id="IPR005746">
    <property type="entry name" value="Thioredoxin"/>
</dbReference>